<gene>
    <name evidence="3" type="primary">vanY</name>
    <name evidence="3" type="ORF">HME9304_02170</name>
</gene>
<keyword evidence="1" id="KW-0472">Membrane</keyword>
<evidence type="ECO:0000256" key="1">
    <source>
        <dbReference type="SAM" id="Phobius"/>
    </source>
</evidence>
<keyword evidence="3" id="KW-0378">Hydrolase</keyword>
<dbReference type="EMBL" id="CP030104">
    <property type="protein sequence ID" value="AWX45160.1"/>
    <property type="molecule type" value="Genomic_DNA"/>
</dbReference>
<keyword evidence="1" id="KW-0812">Transmembrane</keyword>
<evidence type="ECO:0000313" key="4">
    <source>
        <dbReference type="Proteomes" id="UP000248536"/>
    </source>
</evidence>
<keyword evidence="3" id="KW-0121">Carboxypeptidase</keyword>
<dbReference type="Gene3D" id="3.40.50.1820">
    <property type="entry name" value="alpha/beta hydrolase"/>
    <property type="match status" value="1"/>
</dbReference>
<organism evidence="3 4">
    <name type="scientific">Flagellimonas maritima</name>
    <dbReference type="NCBI Taxonomy" id="1383885"/>
    <lineage>
        <taxon>Bacteria</taxon>
        <taxon>Pseudomonadati</taxon>
        <taxon>Bacteroidota</taxon>
        <taxon>Flavobacteriia</taxon>
        <taxon>Flavobacteriales</taxon>
        <taxon>Flavobacteriaceae</taxon>
        <taxon>Flagellimonas</taxon>
    </lineage>
</organism>
<dbReference type="EC" id="3.4.16.4" evidence="3"/>
<dbReference type="SUPFAM" id="SSF53474">
    <property type="entry name" value="alpha/beta-Hydrolases"/>
    <property type="match status" value="1"/>
</dbReference>
<keyword evidence="4" id="KW-1185">Reference proteome</keyword>
<keyword evidence="3" id="KW-0645">Protease</keyword>
<dbReference type="AlphaFoldDB" id="A0A2Z4LTV9"/>
<feature type="domain" description="AB hydrolase-1" evidence="2">
    <location>
        <begin position="83"/>
        <end position="257"/>
    </location>
</feature>
<dbReference type="GO" id="GO:0009002">
    <property type="term" value="F:serine-type D-Ala-D-Ala carboxypeptidase activity"/>
    <property type="evidence" value="ECO:0007669"/>
    <property type="project" value="UniProtKB-EC"/>
</dbReference>
<dbReference type="RefSeq" id="WP_112378574.1">
    <property type="nucleotide sequence ID" value="NZ_CP030104.1"/>
</dbReference>
<protein>
    <submittedName>
        <fullName evidence="3">Serine-type D-Ala-D-Ala carboxypeptidase</fullName>
        <ecNumber evidence="3">3.4.16.4</ecNumber>
    </submittedName>
</protein>
<keyword evidence="1" id="KW-1133">Transmembrane helix</keyword>
<feature type="transmembrane region" description="Helical" evidence="1">
    <location>
        <begin position="7"/>
        <end position="25"/>
    </location>
</feature>
<dbReference type="Pfam" id="PF12697">
    <property type="entry name" value="Abhydrolase_6"/>
    <property type="match status" value="1"/>
</dbReference>
<evidence type="ECO:0000313" key="3">
    <source>
        <dbReference type="EMBL" id="AWX45160.1"/>
    </source>
</evidence>
<sequence length="340" mass="38070">MKLFFKIIKGLLFILVVLGLIYFFGPKVQTPSLDTSLPKVSSDLGELEKWIVNREADIPNIKTENEAQIIWFDSIPTKTEYSIVYLHGWSASRMEGNPLHRETAKRYGCNLYLPRLAGHGLDEKEAMLDLTADELLNSAKEAIAVAKEMGNKVIIMATSTGGTLALHLAGGDADIAAILLYSPNIEIYDKNAKLLTGPWGLQIAKLVKKGDYHISESTEEEKKYWTGKYRVEALTHLQALVDNTMTPETFKKVEQAVFLGYFYKNDSIQDNVVSVPAMLKMYEQLGTNKKLKRKVAFPEVGEHVMTSYITSKNLDAVTKETNLFFEEILNIKPAESLGGK</sequence>
<accession>A0A2Z4LTV9</accession>
<proteinExistence type="predicted"/>
<dbReference type="KEGG" id="spon:HME9304_02170"/>
<name>A0A2Z4LTV9_9FLAO</name>
<dbReference type="Proteomes" id="UP000248536">
    <property type="component" value="Chromosome"/>
</dbReference>
<dbReference type="OrthoDB" id="5416147at2"/>
<evidence type="ECO:0000259" key="2">
    <source>
        <dbReference type="Pfam" id="PF12697"/>
    </source>
</evidence>
<dbReference type="InterPro" id="IPR029058">
    <property type="entry name" value="AB_hydrolase_fold"/>
</dbReference>
<reference evidence="3 4" key="1">
    <citation type="submission" date="2018-06" db="EMBL/GenBank/DDBJ databases">
        <title>Spongiibacterium sp. HME9304 Genome sequencing and assembly.</title>
        <authorList>
            <person name="Kang H."/>
            <person name="Kim H."/>
            <person name="Joh K."/>
        </authorList>
    </citation>
    <scope>NUCLEOTIDE SEQUENCE [LARGE SCALE GENOMIC DNA]</scope>
    <source>
        <strain evidence="3 4">HME9304</strain>
    </source>
</reference>
<dbReference type="InterPro" id="IPR000073">
    <property type="entry name" value="AB_hydrolase_1"/>
</dbReference>